<comment type="caution">
    <text evidence="1">The sequence shown here is derived from an EMBL/GenBank/DDBJ whole genome shotgun (WGS) entry which is preliminary data.</text>
</comment>
<evidence type="ECO:0000313" key="2">
    <source>
        <dbReference type="Proteomes" id="UP001218246"/>
    </source>
</evidence>
<protein>
    <recommendedName>
        <fullName evidence="3">Lipoprotein</fullName>
    </recommendedName>
</protein>
<gene>
    <name evidence="1" type="ORF">P6P90_08805</name>
</gene>
<dbReference type="EMBL" id="JARULN010000006">
    <property type="protein sequence ID" value="MDG5754071.1"/>
    <property type="molecule type" value="Genomic_DNA"/>
</dbReference>
<keyword evidence="2" id="KW-1185">Reference proteome</keyword>
<dbReference type="Proteomes" id="UP001218246">
    <property type="component" value="Unassembled WGS sequence"/>
</dbReference>
<evidence type="ECO:0000313" key="1">
    <source>
        <dbReference type="EMBL" id="MDG5754071.1"/>
    </source>
</evidence>
<accession>A0ABT6H6R6</accession>
<sequence length="120" mass="13854">MKKLAISALLLLAGCGNETLLGTWELAENDKNCPIEYTFGQEQQTDENNKKMLVNVVEMYTTDKKKANTYKGTYSLVDEDTDSYLLDYGDAFTVRQRLHLDDRTLRVYFESAEKMCVYKK</sequence>
<dbReference type="PROSITE" id="PS51257">
    <property type="entry name" value="PROKAR_LIPOPROTEIN"/>
    <property type="match status" value="1"/>
</dbReference>
<name>A0ABT6H6R6_9BACI</name>
<proteinExistence type="predicted"/>
<reference evidence="1 2" key="1">
    <citation type="submission" date="2023-04" db="EMBL/GenBank/DDBJ databases">
        <title>Ectobacillus antri isolated from activated sludge.</title>
        <authorList>
            <person name="Yan P."/>
            <person name="Liu X."/>
        </authorList>
    </citation>
    <scope>NUCLEOTIDE SEQUENCE [LARGE SCALE GENOMIC DNA]</scope>
    <source>
        <strain evidence="1 2">C18H</strain>
    </source>
</reference>
<organism evidence="1 2">
    <name type="scientific">Ectobacillus antri</name>
    <dbReference type="NCBI Taxonomy" id="2486280"/>
    <lineage>
        <taxon>Bacteria</taxon>
        <taxon>Bacillati</taxon>
        <taxon>Bacillota</taxon>
        <taxon>Bacilli</taxon>
        <taxon>Bacillales</taxon>
        <taxon>Bacillaceae</taxon>
        <taxon>Ectobacillus</taxon>
    </lineage>
</organism>
<evidence type="ECO:0008006" key="3">
    <source>
        <dbReference type="Google" id="ProtNLM"/>
    </source>
</evidence>
<dbReference type="RefSeq" id="WP_124563139.1">
    <property type="nucleotide sequence ID" value="NZ_JARRRY010000005.1"/>
</dbReference>